<proteinExistence type="predicted"/>
<keyword evidence="2" id="KW-0472">Membrane</keyword>
<feature type="compositionally biased region" description="Basic and acidic residues" evidence="1">
    <location>
        <begin position="429"/>
        <end position="443"/>
    </location>
</feature>
<feature type="compositionally biased region" description="Polar residues" evidence="1">
    <location>
        <begin position="772"/>
        <end position="784"/>
    </location>
</feature>
<feature type="compositionally biased region" description="Polar residues" evidence="1">
    <location>
        <begin position="218"/>
        <end position="231"/>
    </location>
</feature>
<dbReference type="Proteomes" id="UP000799424">
    <property type="component" value="Unassembled WGS sequence"/>
</dbReference>
<feature type="compositionally biased region" description="Basic and acidic residues" evidence="1">
    <location>
        <begin position="493"/>
        <end position="506"/>
    </location>
</feature>
<feature type="transmembrane region" description="Helical" evidence="2">
    <location>
        <begin position="1016"/>
        <end position="1036"/>
    </location>
</feature>
<feature type="compositionally biased region" description="Basic and acidic residues" evidence="1">
    <location>
        <begin position="1"/>
        <end position="41"/>
    </location>
</feature>
<name>A0A6A7A3J6_9PLEO</name>
<dbReference type="AlphaFoldDB" id="A0A6A7A3J6"/>
<feature type="region of interest" description="Disordered" evidence="1">
    <location>
        <begin position="218"/>
        <end position="243"/>
    </location>
</feature>
<gene>
    <name evidence="3" type="ORF">CC86DRAFT_455017</name>
</gene>
<evidence type="ECO:0000313" key="3">
    <source>
        <dbReference type="EMBL" id="KAF2827329.1"/>
    </source>
</evidence>
<keyword evidence="2" id="KW-1133">Transmembrane helix</keyword>
<protein>
    <submittedName>
        <fullName evidence="3">Uncharacterized protein</fullName>
    </submittedName>
</protein>
<evidence type="ECO:0000256" key="2">
    <source>
        <dbReference type="SAM" id="Phobius"/>
    </source>
</evidence>
<dbReference type="OrthoDB" id="3796518at2759"/>
<feature type="region of interest" description="Disordered" evidence="1">
    <location>
        <begin position="268"/>
        <end position="326"/>
    </location>
</feature>
<feature type="transmembrane region" description="Helical" evidence="2">
    <location>
        <begin position="1048"/>
        <end position="1068"/>
    </location>
</feature>
<sequence>MPAEHTKKSESARDEDTLGSHETLKQKQLNWKDESTNKEEDAMSLPDVGLTSVWWPSIQKNVSTHVQTTQQNVLASRILRVTPSMIQGLRDHIQERHTLHMQIWETNRLSDDENKTKAMTRVEHIDKRLDQMLAEWDLPSFYNSKHRYADFKKLKKHVLSVKPLWDDPHWANSPQDLKQVRGTALDLQKPDDWTREQIDHARQEQQQTVKEKGLSFMEQVSSAEKSGSVTDGKTDLRSDQVDEPTAAIQEQWVTSENAPTMTYARLPELFEGRTSLRRKSTSSRIPEDHSQPPAYGSTSEKDGNVSTYGSTSDSLNLDEQKDQGSGDIQIDEQEELELVPIENLTSGQQITIDEVKAQIDGKESAESSGTPSVNELETGVHVDSSNTEVALRGLPAVPEGFIPSKLRRMCIPTVRLGAAPAEEYTTSPRTDDKTAGQELDHSDTTNTHITDASSCDALENAVEQKKEVVALLVEKEKKIGHRVDESQSQAQDGKQKGRSLDSHTTRTAEPINGPSGGGSALSNPLYESGEMFIELLLDDRTIVELLIKAKNAMSRTVMHHSMCRLLGVYHADMKTTGCSSIQQEVIAPLATAARRETIVEIVINKVASRTLLHKTPPYEHPIDDSSNETQIDPTYQSILLGQPYETLLISLKISLLPAELLEEILPIPRKRIKYETMPNHVILGSMQSLLERVTGLDWDWWPVRPRLRLLQAEESLVHWQCFCGMNRWWSLSADQQVMLRDVLAHCPADSSPLPFCALLRPIKRQRQKRFTKMQSSGPASDQSTDPPPSNSKTTKYTPTSAASTSSGGVGSTLLPQINAVLGTGPVNAQDGQASSLARSGLNELLWITFGVEGSQSTPEVDQISSDDQTFDQIFIKELRSRHRRLRGWMRSYLSIWRLHYWEFVKFGRIPLKTGRAFVEDVDLPESAEYKYAPRPPEITASHPGVKHIFEVMVQLCLEPCALASLPVGHTCYTLPANGRHFVGRIPKRNKEWNLNSDDIDDPYVWGMQARYIPCVYRIWVIHFLILGTTFGFWGLWQRSHPEDLQGASVPLTVASVLMSLFWSSTGVLKGLR</sequence>
<feature type="region of interest" description="Disordered" evidence="1">
    <location>
        <begin position="421"/>
        <end position="448"/>
    </location>
</feature>
<keyword evidence="2" id="KW-0812">Transmembrane</keyword>
<dbReference type="EMBL" id="MU006224">
    <property type="protein sequence ID" value="KAF2827329.1"/>
    <property type="molecule type" value="Genomic_DNA"/>
</dbReference>
<keyword evidence="4" id="KW-1185">Reference proteome</keyword>
<feature type="compositionally biased region" description="Low complexity" evidence="1">
    <location>
        <begin position="791"/>
        <end position="806"/>
    </location>
</feature>
<accession>A0A6A7A3J6</accession>
<feature type="region of interest" description="Disordered" evidence="1">
    <location>
        <begin position="1"/>
        <end position="43"/>
    </location>
</feature>
<feature type="compositionally biased region" description="Polar residues" evidence="1">
    <location>
        <begin position="304"/>
        <end position="317"/>
    </location>
</feature>
<evidence type="ECO:0000256" key="1">
    <source>
        <dbReference type="SAM" id="MobiDB-lite"/>
    </source>
</evidence>
<organism evidence="3 4">
    <name type="scientific">Ophiobolus disseminans</name>
    <dbReference type="NCBI Taxonomy" id="1469910"/>
    <lineage>
        <taxon>Eukaryota</taxon>
        <taxon>Fungi</taxon>
        <taxon>Dikarya</taxon>
        <taxon>Ascomycota</taxon>
        <taxon>Pezizomycotina</taxon>
        <taxon>Dothideomycetes</taxon>
        <taxon>Pleosporomycetidae</taxon>
        <taxon>Pleosporales</taxon>
        <taxon>Pleosporineae</taxon>
        <taxon>Phaeosphaeriaceae</taxon>
        <taxon>Ophiobolus</taxon>
    </lineage>
</organism>
<evidence type="ECO:0000313" key="4">
    <source>
        <dbReference type="Proteomes" id="UP000799424"/>
    </source>
</evidence>
<feature type="region of interest" description="Disordered" evidence="1">
    <location>
        <begin position="767"/>
        <end position="809"/>
    </location>
</feature>
<reference evidence="3" key="1">
    <citation type="journal article" date="2020" name="Stud. Mycol.">
        <title>101 Dothideomycetes genomes: a test case for predicting lifestyles and emergence of pathogens.</title>
        <authorList>
            <person name="Haridas S."/>
            <person name="Albert R."/>
            <person name="Binder M."/>
            <person name="Bloem J."/>
            <person name="Labutti K."/>
            <person name="Salamov A."/>
            <person name="Andreopoulos B."/>
            <person name="Baker S."/>
            <person name="Barry K."/>
            <person name="Bills G."/>
            <person name="Bluhm B."/>
            <person name="Cannon C."/>
            <person name="Castanera R."/>
            <person name="Culley D."/>
            <person name="Daum C."/>
            <person name="Ezra D."/>
            <person name="Gonzalez J."/>
            <person name="Henrissat B."/>
            <person name="Kuo A."/>
            <person name="Liang C."/>
            <person name="Lipzen A."/>
            <person name="Lutzoni F."/>
            <person name="Magnuson J."/>
            <person name="Mondo S."/>
            <person name="Nolan M."/>
            <person name="Ohm R."/>
            <person name="Pangilinan J."/>
            <person name="Park H.-J."/>
            <person name="Ramirez L."/>
            <person name="Alfaro M."/>
            <person name="Sun H."/>
            <person name="Tritt A."/>
            <person name="Yoshinaga Y."/>
            <person name="Zwiers L.-H."/>
            <person name="Turgeon B."/>
            <person name="Goodwin S."/>
            <person name="Spatafora J."/>
            <person name="Crous P."/>
            <person name="Grigoriev I."/>
        </authorList>
    </citation>
    <scope>NUCLEOTIDE SEQUENCE</scope>
    <source>
        <strain evidence="3">CBS 113818</strain>
    </source>
</reference>
<feature type="region of interest" description="Disordered" evidence="1">
    <location>
        <begin position="481"/>
        <end position="522"/>
    </location>
</feature>